<dbReference type="AlphaFoldDB" id="A0A182QBJ1"/>
<evidence type="ECO:0000313" key="3">
    <source>
        <dbReference type="Proteomes" id="UP000075886"/>
    </source>
</evidence>
<dbReference type="VEuPathDB" id="VectorBase:AFAF006876"/>
<reference evidence="2" key="2">
    <citation type="submission" date="2020-05" db="UniProtKB">
        <authorList>
            <consortium name="EnsemblMetazoa"/>
        </authorList>
    </citation>
    <scope>IDENTIFICATION</scope>
    <source>
        <strain evidence="2">FAR1</strain>
    </source>
</reference>
<proteinExistence type="predicted"/>
<dbReference type="EnsemblMetazoa" id="AFAF006876-RA">
    <property type="protein sequence ID" value="AFAF006876-PA"/>
    <property type="gene ID" value="AFAF006876"/>
</dbReference>
<sequence>MKLKCPSPLCLASESENRLRTQLANCDCLSAAGLKDYKSEVYGNVNTCEPGSTGSGEGAKKSTRQRSVSFLKRLGSNILHNLGPGSTASTRAAHHHQVYRAFDEDHSMPPPAYWGITSTPTTPNTPSPKVSTNVTEETITLGRDRNADDGDVRAFSVTTGTPTSNAFGDRDRYLYRSFHQYVYTPQSQGNGKYAIERKHKVKKRDLLHVRHRSDAKGPGQEGPPELEMKRASKAPCESGPPTNRETRTATGGRTSFGKPYAISSCKPISHHGKTWRRAKFFAEF</sequence>
<protein>
    <submittedName>
        <fullName evidence="2">Uncharacterized protein</fullName>
    </submittedName>
</protein>
<feature type="compositionally biased region" description="Polar residues" evidence="1">
    <location>
        <begin position="240"/>
        <end position="253"/>
    </location>
</feature>
<dbReference type="Proteomes" id="UP000075886">
    <property type="component" value="Unassembled WGS sequence"/>
</dbReference>
<organism evidence="2 3">
    <name type="scientific">Anopheles farauti</name>
    <dbReference type="NCBI Taxonomy" id="69004"/>
    <lineage>
        <taxon>Eukaryota</taxon>
        <taxon>Metazoa</taxon>
        <taxon>Ecdysozoa</taxon>
        <taxon>Arthropoda</taxon>
        <taxon>Hexapoda</taxon>
        <taxon>Insecta</taxon>
        <taxon>Pterygota</taxon>
        <taxon>Neoptera</taxon>
        <taxon>Endopterygota</taxon>
        <taxon>Diptera</taxon>
        <taxon>Nematocera</taxon>
        <taxon>Culicoidea</taxon>
        <taxon>Culicidae</taxon>
        <taxon>Anophelinae</taxon>
        <taxon>Anopheles</taxon>
    </lineage>
</organism>
<name>A0A182QBJ1_9DIPT</name>
<keyword evidence="3" id="KW-1185">Reference proteome</keyword>
<dbReference type="EMBL" id="AXCN02000894">
    <property type="status" value="NOT_ANNOTATED_CDS"/>
    <property type="molecule type" value="Genomic_DNA"/>
</dbReference>
<reference evidence="3" key="1">
    <citation type="submission" date="2014-01" db="EMBL/GenBank/DDBJ databases">
        <title>The Genome Sequence of Anopheles farauti FAR1 (V2).</title>
        <authorList>
            <consortium name="The Broad Institute Genomics Platform"/>
            <person name="Neafsey D.E."/>
            <person name="Besansky N."/>
            <person name="Howell P."/>
            <person name="Walton C."/>
            <person name="Young S.K."/>
            <person name="Zeng Q."/>
            <person name="Gargeya S."/>
            <person name="Fitzgerald M."/>
            <person name="Haas B."/>
            <person name="Abouelleil A."/>
            <person name="Allen A.W."/>
            <person name="Alvarado L."/>
            <person name="Arachchi H.M."/>
            <person name="Berlin A.M."/>
            <person name="Chapman S.B."/>
            <person name="Gainer-Dewar J."/>
            <person name="Goldberg J."/>
            <person name="Griggs A."/>
            <person name="Gujja S."/>
            <person name="Hansen M."/>
            <person name="Howarth C."/>
            <person name="Imamovic A."/>
            <person name="Ireland A."/>
            <person name="Larimer J."/>
            <person name="McCowan C."/>
            <person name="Murphy C."/>
            <person name="Pearson M."/>
            <person name="Poon T.W."/>
            <person name="Priest M."/>
            <person name="Roberts A."/>
            <person name="Saif S."/>
            <person name="Shea T."/>
            <person name="Sisk P."/>
            <person name="Sykes S."/>
            <person name="Wortman J."/>
            <person name="Nusbaum C."/>
            <person name="Birren B."/>
        </authorList>
    </citation>
    <scope>NUCLEOTIDE SEQUENCE [LARGE SCALE GENOMIC DNA]</scope>
    <source>
        <strain evidence="3">FAR1</strain>
    </source>
</reference>
<evidence type="ECO:0000256" key="1">
    <source>
        <dbReference type="SAM" id="MobiDB-lite"/>
    </source>
</evidence>
<feature type="region of interest" description="Disordered" evidence="1">
    <location>
        <begin position="209"/>
        <end position="262"/>
    </location>
</feature>
<evidence type="ECO:0000313" key="2">
    <source>
        <dbReference type="EnsemblMetazoa" id="AFAF006876-PA"/>
    </source>
</evidence>
<accession>A0A182QBJ1</accession>